<dbReference type="AlphaFoldDB" id="A0A915PH35"/>
<organism evidence="1 2">
    <name type="scientific">Setaria digitata</name>
    <dbReference type="NCBI Taxonomy" id="48799"/>
    <lineage>
        <taxon>Eukaryota</taxon>
        <taxon>Metazoa</taxon>
        <taxon>Ecdysozoa</taxon>
        <taxon>Nematoda</taxon>
        <taxon>Chromadorea</taxon>
        <taxon>Rhabditida</taxon>
        <taxon>Spirurina</taxon>
        <taxon>Spiruromorpha</taxon>
        <taxon>Filarioidea</taxon>
        <taxon>Setariidae</taxon>
        <taxon>Setaria</taxon>
    </lineage>
</organism>
<evidence type="ECO:0000313" key="1">
    <source>
        <dbReference type="Proteomes" id="UP000887581"/>
    </source>
</evidence>
<reference evidence="2" key="1">
    <citation type="submission" date="2022-11" db="UniProtKB">
        <authorList>
            <consortium name="WormBaseParasite"/>
        </authorList>
    </citation>
    <scope>IDENTIFICATION</scope>
</reference>
<protein>
    <submittedName>
        <fullName evidence="2">Uncharacterized protein</fullName>
    </submittedName>
</protein>
<sequence>MLLTKQIHFHIQNAPKSNVNPIVTSILTFNCRNFLASAIPQRANEPWSVILCKFADTARYEPRTREWYQKWMTGSGTDTIAKYFMDVSNGLYTIENTKFFVKASELCVKFATRMTRLNEKKITILNAKHGAMYDKKSGVLITPPLSFNSVMAHEMVHSFHIGHSYSDRQIRIFPFAHMGEYDDHYDLMSTANAWMYMSQYGPSGPGLSGPHLDYLGWLPSNRILYFGRDGKKSSIIRLSSLSIPHRWSSDWLLVMVPFNRDDPANVFTLEFRTPVNYDSGLAQEAVIIHKIDRKGINYYSTIVTHCHDYDEMMAGTEWVHFLEQDSSKIYQAIKIRVERIDKQRKIAIVHINSTFNPMSCKGTEELRYLRNDTDKVEFICIPNGTFVEESLKNLRRKQQRFFKDLTTFGMNACHDGYVWRMIDPYDYICVTKKRKQQIQNQKDVRNRFGACRKPLVLRRAFPGDNGCVTQEEFIITQEENAKSHENMKYHSFFNGEETIMPQSKVS</sequence>
<accession>A0A915PH35</accession>
<dbReference type="Proteomes" id="UP000887581">
    <property type="component" value="Unplaced"/>
</dbReference>
<keyword evidence="1" id="KW-1185">Reference proteome</keyword>
<dbReference type="WBParaSite" id="sdigi.contig11.g1206.t1">
    <property type="protein sequence ID" value="sdigi.contig11.g1206.t1"/>
    <property type="gene ID" value="sdigi.contig11.g1206"/>
</dbReference>
<name>A0A915PH35_9BILA</name>
<evidence type="ECO:0000313" key="2">
    <source>
        <dbReference type="WBParaSite" id="sdigi.contig11.g1206.t1"/>
    </source>
</evidence>
<proteinExistence type="predicted"/>